<dbReference type="SUPFAM" id="SSF53649">
    <property type="entry name" value="Alkaline phosphatase-like"/>
    <property type="match status" value="1"/>
</dbReference>
<comment type="caution">
    <text evidence="1">The sequence shown here is derived from an EMBL/GenBank/DDBJ whole genome shotgun (WGS) entry which is preliminary data.</text>
</comment>
<organism evidence="1 2">
    <name type="scientific">Paenibacillus tyrfis</name>
    <dbReference type="NCBI Taxonomy" id="1501230"/>
    <lineage>
        <taxon>Bacteria</taxon>
        <taxon>Bacillati</taxon>
        <taxon>Bacillota</taxon>
        <taxon>Bacilli</taxon>
        <taxon>Bacillales</taxon>
        <taxon>Paenibacillaceae</taxon>
        <taxon>Paenibacillus</taxon>
    </lineage>
</organism>
<dbReference type="Proteomes" id="UP000028123">
    <property type="component" value="Unassembled WGS sequence"/>
</dbReference>
<dbReference type="PANTHER" id="PTHR10151:SF120">
    <property type="entry name" value="BIS(5'-ADENOSYL)-TRIPHOSPHATASE"/>
    <property type="match status" value="1"/>
</dbReference>
<accession>A0A081P768</accession>
<dbReference type="PANTHER" id="PTHR10151">
    <property type="entry name" value="ECTONUCLEOTIDE PYROPHOSPHATASE/PHOSPHODIESTERASE"/>
    <property type="match status" value="1"/>
</dbReference>
<dbReference type="InterPro" id="IPR002591">
    <property type="entry name" value="Phosphodiest/P_Trfase"/>
</dbReference>
<dbReference type="Gene3D" id="3.40.720.10">
    <property type="entry name" value="Alkaline Phosphatase, subunit A"/>
    <property type="match status" value="2"/>
</dbReference>
<evidence type="ECO:0000313" key="1">
    <source>
        <dbReference type="EMBL" id="KEQ26541.1"/>
    </source>
</evidence>
<protein>
    <submittedName>
        <fullName evidence="1">Nucleotide pyrophosphatase</fullName>
    </submittedName>
</protein>
<proteinExistence type="predicted"/>
<dbReference type="InterPro" id="IPR017850">
    <property type="entry name" value="Alkaline_phosphatase_core_sf"/>
</dbReference>
<dbReference type="GO" id="GO:0016787">
    <property type="term" value="F:hydrolase activity"/>
    <property type="evidence" value="ECO:0007669"/>
    <property type="project" value="UniProtKB-ARBA"/>
</dbReference>
<name>A0A081P768_9BACL</name>
<gene>
    <name evidence="1" type="ORF">ET33_32360</name>
</gene>
<sequence length="275" mass="29510">MKPIARVIIIGWDGAGNFVASANTPNLDRLVRMGTFDFQAQTATPTISAQCWGSLLHGVAPDKHGLTNEAASSHTYPDDSPFPSIFRVVREAYPDALLAAFSAWSPINDGIIEPSIGVHKVSMKDRDLSLAAAAYIREHPELKLMYVQLDLPDAAGHRHGYNTPEQLRAIEEADEHTGFILDAIEQTGLLDDSLLILVSDHGGGGADPRDHGSDHPMDKTIFWGCVGPGIRQGASLQGTMTITDTAAVVVRALGIEAPASWEAKLPEGLFAESCH</sequence>
<evidence type="ECO:0000313" key="2">
    <source>
        <dbReference type="Proteomes" id="UP000028123"/>
    </source>
</evidence>
<dbReference type="RefSeq" id="WP_036679269.1">
    <property type="nucleotide sequence ID" value="NZ_JNVM01000006.1"/>
</dbReference>
<dbReference type="OrthoDB" id="1956004at2"/>
<dbReference type="eggNOG" id="COG1524">
    <property type="taxonomic scope" value="Bacteria"/>
</dbReference>
<dbReference type="EMBL" id="JNVM01000006">
    <property type="protein sequence ID" value="KEQ26541.1"/>
    <property type="molecule type" value="Genomic_DNA"/>
</dbReference>
<reference evidence="1 2" key="1">
    <citation type="submission" date="2014-06" db="EMBL/GenBank/DDBJ databases">
        <title>Draft genome sequence of Paenibacillus sp. MSt1.</title>
        <authorList>
            <person name="Aw Y.K."/>
            <person name="Ong K.S."/>
            <person name="Gan H.M."/>
            <person name="Lee S.M."/>
        </authorList>
    </citation>
    <scope>NUCLEOTIDE SEQUENCE [LARGE SCALE GENOMIC DNA]</scope>
    <source>
        <strain evidence="1 2">MSt1</strain>
    </source>
</reference>
<dbReference type="AlphaFoldDB" id="A0A081P768"/>
<keyword evidence="2" id="KW-1185">Reference proteome</keyword>
<dbReference type="Pfam" id="PF01663">
    <property type="entry name" value="Phosphodiest"/>
    <property type="match status" value="1"/>
</dbReference>